<dbReference type="InterPro" id="IPR000719">
    <property type="entry name" value="Prot_kinase_dom"/>
</dbReference>
<keyword evidence="3" id="KW-0418">Kinase</keyword>
<dbReference type="SMART" id="SM00220">
    <property type="entry name" value="S_TKc"/>
    <property type="match status" value="1"/>
</dbReference>
<feature type="domain" description="Protein kinase" evidence="5">
    <location>
        <begin position="52"/>
        <end position="383"/>
    </location>
</feature>
<evidence type="ECO:0000259" key="5">
    <source>
        <dbReference type="PROSITE" id="PS50011"/>
    </source>
</evidence>
<dbReference type="PROSITE" id="PS50011">
    <property type="entry name" value="PROTEIN_KINASE_DOM"/>
    <property type="match status" value="1"/>
</dbReference>
<dbReference type="GO" id="GO:0004674">
    <property type="term" value="F:protein serine/threonine kinase activity"/>
    <property type="evidence" value="ECO:0007669"/>
    <property type="project" value="TreeGrafter"/>
</dbReference>
<evidence type="ECO:0000256" key="3">
    <source>
        <dbReference type="ARBA" id="ARBA00022777"/>
    </source>
</evidence>
<keyword evidence="1" id="KW-0808">Transferase</keyword>
<dbReference type="EMBL" id="CAFAAY010000078">
    <property type="protein sequence ID" value="CAB4819088.1"/>
    <property type="molecule type" value="Genomic_DNA"/>
</dbReference>
<dbReference type="Gene3D" id="1.10.510.10">
    <property type="entry name" value="Transferase(Phosphotransferase) domain 1"/>
    <property type="match status" value="1"/>
</dbReference>
<dbReference type="Gene3D" id="3.30.200.20">
    <property type="entry name" value="Phosphorylase Kinase, domain 1"/>
    <property type="match status" value="1"/>
</dbReference>
<dbReference type="InterPro" id="IPR032675">
    <property type="entry name" value="LRR_dom_sf"/>
</dbReference>
<dbReference type="AlphaFoldDB" id="A0A6J6ZIX9"/>
<dbReference type="SUPFAM" id="SSF52058">
    <property type="entry name" value="L domain-like"/>
    <property type="match status" value="2"/>
</dbReference>
<dbReference type="PROSITE" id="PS00108">
    <property type="entry name" value="PROTEIN_KINASE_ST"/>
    <property type="match status" value="1"/>
</dbReference>
<sequence length="989" mass="107624">MNSDPSSASCPANGEMTDLATLIVTSPVESRTQSETTGLSVLGANPAAAVPFIFGRRIAQGGMGAILEASDCKLGRTIAVKVMLSEAGFSEEQKQRFIQEAAVLGRLEHPNIVPIHDLGLDSDGQLYYTMKLVKGVTLQDILNDLRKQKPEVLAHYTLDRLLTIFRKVGDALAFAHAQQIIHRDLKPENIMVGEFGEVLVMDWGIAKLLGTSTGATLSQREIRMPHDKPSGSGALHSTFNASTLNATMEGAVMGTPQNMSPEQAMGQVADMDARSDIFSLGGILYSILTLRPPVEGTTLDEVLQKVSCSNITPPSAFGTATGQASPTTKRTVLEAKKISPLPHLPGGRVPPALSAVVMKALMLDKARRYQDVAAFCADIEAYQGGFATSAEKAGAWKQFTLLVKRNKAASIGSAAVLLVGVTFGTHAFLQGRRAEQTLGELRGTAPTFEAQARSLVAEGKLEDAIAKIGYALKLAPESVDYQLTRAHLLQSTQQLTGAAGAYQQVLALRPQDQAAKMNLEICVRLLAENGSAAVLPVNLQSKLLDALIEQHRDLEAAPLAKLLNRDGKTAEAAIRARLAAYTTQPGWRKDRVQFTGRGYRVDLANLQLGDLNVLQDLPVVELTLNSTSVTDLRPLAGLPLEVLAISVTHVSDLTPLRGMKLRRLEIFNTDVTDLSPLIGMPLKELSLGFNKNLRDLKPLAGLPLEKLAANLLPLIDLSPLHGLPLKELLMHNDGDIVPDFSPIAHSPTLERISLPNAISDLSFLSTLPRLRQVEWHKGQALDAWLPLREFLARYGQEVPEIKAARAALALARVRNVPLWRLSADPDHQLHLDLGNTPIKDLAPLRGLPIKRLNLYGIGAADLEPLRGMPLQELNLTGLNVQNIEALRGMPLRDLGLAHTKVKDFEPLRGMPLIVLHLRGCTLKDVGFLADFPNLEEIELPDDKVANLERLRARPKLRYLSSNWNVVTNHPAQTAEQFWKEYDAKKAVRN</sequence>
<reference evidence="6" key="1">
    <citation type="submission" date="2020-05" db="EMBL/GenBank/DDBJ databases">
        <authorList>
            <person name="Chiriac C."/>
            <person name="Salcher M."/>
            <person name="Ghai R."/>
            <person name="Kavagutti S V."/>
        </authorList>
    </citation>
    <scope>NUCLEOTIDE SEQUENCE</scope>
</reference>
<dbReference type="PANTHER" id="PTHR43289">
    <property type="entry name" value="MITOGEN-ACTIVATED PROTEIN KINASE KINASE KINASE 20-RELATED"/>
    <property type="match status" value="1"/>
</dbReference>
<protein>
    <submittedName>
        <fullName evidence="6">Unannotated protein</fullName>
    </submittedName>
</protein>
<proteinExistence type="predicted"/>
<keyword evidence="4" id="KW-0067">ATP-binding</keyword>
<name>A0A6J6ZIX9_9ZZZZ</name>
<evidence type="ECO:0000256" key="4">
    <source>
        <dbReference type="ARBA" id="ARBA00022840"/>
    </source>
</evidence>
<dbReference type="InterPro" id="IPR011009">
    <property type="entry name" value="Kinase-like_dom_sf"/>
</dbReference>
<dbReference type="Gene3D" id="1.25.40.10">
    <property type="entry name" value="Tetratricopeptide repeat domain"/>
    <property type="match status" value="1"/>
</dbReference>
<dbReference type="InterPro" id="IPR008271">
    <property type="entry name" value="Ser/Thr_kinase_AS"/>
</dbReference>
<dbReference type="GO" id="GO:0005524">
    <property type="term" value="F:ATP binding"/>
    <property type="evidence" value="ECO:0007669"/>
    <property type="project" value="UniProtKB-KW"/>
</dbReference>
<evidence type="ECO:0000256" key="1">
    <source>
        <dbReference type="ARBA" id="ARBA00022679"/>
    </source>
</evidence>
<dbReference type="SUPFAM" id="SSF48452">
    <property type="entry name" value="TPR-like"/>
    <property type="match status" value="1"/>
</dbReference>
<dbReference type="PANTHER" id="PTHR43289:SF6">
    <property type="entry name" value="SERINE_THREONINE-PROTEIN KINASE NEKL-3"/>
    <property type="match status" value="1"/>
</dbReference>
<evidence type="ECO:0000313" key="6">
    <source>
        <dbReference type="EMBL" id="CAB4819088.1"/>
    </source>
</evidence>
<dbReference type="CDD" id="cd14014">
    <property type="entry name" value="STKc_PknB_like"/>
    <property type="match status" value="1"/>
</dbReference>
<dbReference type="InterPro" id="IPR011990">
    <property type="entry name" value="TPR-like_helical_dom_sf"/>
</dbReference>
<accession>A0A6J6ZIX9</accession>
<gene>
    <name evidence="6" type="ORF">UFOPK3124_00940</name>
</gene>
<dbReference type="Gene3D" id="3.80.10.10">
    <property type="entry name" value="Ribonuclease Inhibitor"/>
    <property type="match status" value="2"/>
</dbReference>
<dbReference type="SUPFAM" id="SSF56112">
    <property type="entry name" value="Protein kinase-like (PK-like)"/>
    <property type="match status" value="1"/>
</dbReference>
<organism evidence="6">
    <name type="scientific">freshwater metagenome</name>
    <dbReference type="NCBI Taxonomy" id="449393"/>
    <lineage>
        <taxon>unclassified sequences</taxon>
        <taxon>metagenomes</taxon>
        <taxon>ecological metagenomes</taxon>
    </lineage>
</organism>
<evidence type="ECO:0000256" key="2">
    <source>
        <dbReference type="ARBA" id="ARBA00022741"/>
    </source>
</evidence>
<dbReference type="Pfam" id="PF00069">
    <property type="entry name" value="Pkinase"/>
    <property type="match status" value="1"/>
</dbReference>
<keyword evidence="2" id="KW-0547">Nucleotide-binding</keyword>